<evidence type="ECO:0000313" key="2">
    <source>
        <dbReference type="EMBL" id="CAI9727857.1"/>
    </source>
</evidence>
<keyword evidence="3" id="KW-1185">Reference proteome</keyword>
<dbReference type="Proteomes" id="UP001162480">
    <property type="component" value="Chromosome 9"/>
</dbReference>
<dbReference type="EMBL" id="OX597822">
    <property type="protein sequence ID" value="CAI9727857.1"/>
    <property type="molecule type" value="Genomic_DNA"/>
</dbReference>
<feature type="compositionally biased region" description="Basic and acidic residues" evidence="1">
    <location>
        <begin position="11"/>
        <end position="22"/>
    </location>
</feature>
<sequence>MSQESVQSVEENSKERQGDCQQKEIQYQTTKMGDPSIIRCNQEYLNLSFDSASVANYRCRLQPVSGFSAVDNVQYILVHICHRFIMPFCNLINNLDVSLVTTSVSSPLLRVSSVFFKCDVDLLSIGLTVKRKVS</sequence>
<organism evidence="2 3">
    <name type="scientific">Octopus vulgaris</name>
    <name type="common">Common octopus</name>
    <dbReference type="NCBI Taxonomy" id="6645"/>
    <lineage>
        <taxon>Eukaryota</taxon>
        <taxon>Metazoa</taxon>
        <taxon>Spiralia</taxon>
        <taxon>Lophotrochozoa</taxon>
        <taxon>Mollusca</taxon>
        <taxon>Cephalopoda</taxon>
        <taxon>Coleoidea</taxon>
        <taxon>Octopodiformes</taxon>
        <taxon>Octopoda</taxon>
        <taxon>Incirrata</taxon>
        <taxon>Octopodidae</taxon>
        <taxon>Octopus</taxon>
    </lineage>
</organism>
<name>A0AA36B6F5_OCTVU</name>
<proteinExistence type="predicted"/>
<dbReference type="AlphaFoldDB" id="A0AA36B6F5"/>
<accession>A0AA36B6F5</accession>
<reference evidence="2" key="1">
    <citation type="submission" date="2023-08" db="EMBL/GenBank/DDBJ databases">
        <authorList>
            <person name="Alioto T."/>
            <person name="Alioto T."/>
            <person name="Gomez Garrido J."/>
        </authorList>
    </citation>
    <scope>NUCLEOTIDE SEQUENCE</scope>
</reference>
<protein>
    <submittedName>
        <fullName evidence="2">Uncharacterized protein</fullName>
    </submittedName>
</protein>
<evidence type="ECO:0000256" key="1">
    <source>
        <dbReference type="SAM" id="MobiDB-lite"/>
    </source>
</evidence>
<gene>
    <name evidence="2" type="ORF">OCTVUL_1B027033</name>
</gene>
<evidence type="ECO:0000313" key="3">
    <source>
        <dbReference type="Proteomes" id="UP001162480"/>
    </source>
</evidence>
<feature type="compositionally biased region" description="Low complexity" evidence="1">
    <location>
        <begin position="1"/>
        <end position="10"/>
    </location>
</feature>
<feature type="region of interest" description="Disordered" evidence="1">
    <location>
        <begin position="1"/>
        <end position="22"/>
    </location>
</feature>